<dbReference type="Proteomes" id="UP001600888">
    <property type="component" value="Unassembled WGS sequence"/>
</dbReference>
<comment type="caution">
    <text evidence="2">The sequence shown here is derived from an EMBL/GenBank/DDBJ whole genome shotgun (WGS) entry which is preliminary data.</text>
</comment>
<feature type="compositionally biased region" description="Pro residues" evidence="1">
    <location>
        <begin position="188"/>
        <end position="199"/>
    </location>
</feature>
<dbReference type="EMBL" id="JBAWTH010000120">
    <property type="protein sequence ID" value="KAL2276191.1"/>
    <property type="molecule type" value="Genomic_DNA"/>
</dbReference>
<proteinExistence type="predicted"/>
<evidence type="ECO:0000256" key="1">
    <source>
        <dbReference type="SAM" id="MobiDB-lite"/>
    </source>
</evidence>
<reference evidence="2 3" key="1">
    <citation type="submission" date="2024-03" db="EMBL/GenBank/DDBJ databases">
        <title>A high-quality draft genome sequence of Diaporthe vaccinii, a causative agent of upright dieback and viscid rot disease in cranberry plants.</title>
        <authorList>
            <person name="Sarrasin M."/>
            <person name="Lang B.F."/>
            <person name="Burger G."/>
        </authorList>
    </citation>
    <scope>NUCLEOTIDE SEQUENCE [LARGE SCALE GENOMIC DNA]</scope>
    <source>
        <strain evidence="2 3">IS7</strain>
    </source>
</reference>
<evidence type="ECO:0000313" key="2">
    <source>
        <dbReference type="EMBL" id="KAL2276191.1"/>
    </source>
</evidence>
<name>A0ABR4E1A9_9PEZI</name>
<gene>
    <name evidence="2" type="ORF">FJTKL_01253</name>
</gene>
<evidence type="ECO:0000313" key="3">
    <source>
        <dbReference type="Proteomes" id="UP001600888"/>
    </source>
</evidence>
<protein>
    <submittedName>
        <fullName evidence="2">Uncharacterized protein</fullName>
    </submittedName>
</protein>
<feature type="compositionally biased region" description="Basic residues" evidence="1">
    <location>
        <begin position="204"/>
        <end position="217"/>
    </location>
</feature>
<sequence length="584" mass="65102">MPDFYAVPYPTGQDPGQVHPRRSRTVEYRRLIADPCRGGKLSLEGYRWAAYLYGGETCISLRTYTTTTRYDSLLSRRQGDCAAFRQALAEEDYNGMPDRDVEYNIYVPHDLLPDYPIGRAITETQARNYLSQFPIPLWINRDSPLYRDWHLNTDTWKGEQSLDDLGLTADSVYRHMPSTPPSLTSSNPPSPFSYGPPPSDLHRGTPRNRNHNHNHKMPLKEQARNTRGRFVRQEKNVMVNPREATAVIFAAAALTHISENPDLYPAEWITGAKTNKAAILSLANKVNQTADGLEPESPAEVLRRLQLDSAAATPSCKRTATASLLGDEEEDQLVYKSGILFKKEDNPFASPAKKTDNTTRSEKSNPSAIATLLENKEYFKSVAIFMSKFGDITNLSFDPRCPAIEDLRAGRPISSDSNVTITGSLERIHVVFIHDRFTTGSLIPSTLLEGLDKAANSIQNADPDNLTDQVPISFILHAMLRMNRDFGVVRLRYTNDNYIDKGATIDAWKTRYASALDHNSKETMCRRVAGLVDYVKNHGVVKCHALTDQEVDLITAGVADDTVDALWGDGVNHASGRGPACDID</sequence>
<accession>A0ABR4E1A9</accession>
<organism evidence="2 3">
    <name type="scientific">Diaporthe vaccinii</name>
    <dbReference type="NCBI Taxonomy" id="105482"/>
    <lineage>
        <taxon>Eukaryota</taxon>
        <taxon>Fungi</taxon>
        <taxon>Dikarya</taxon>
        <taxon>Ascomycota</taxon>
        <taxon>Pezizomycotina</taxon>
        <taxon>Sordariomycetes</taxon>
        <taxon>Sordariomycetidae</taxon>
        <taxon>Diaporthales</taxon>
        <taxon>Diaporthaceae</taxon>
        <taxon>Diaporthe</taxon>
        <taxon>Diaporthe eres species complex</taxon>
    </lineage>
</organism>
<keyword evidence="3" id="KW-1185">Reference proteome</keyword>
<feature type="region of interest" description="Disordered" evidence="1">
    <location>
        <begin position="173"/>
        <end position="223"/>
    </location>
</feature>